<keyword evidence="11 18" id="KW-0648">Protein biosynthesis</keyword>
<dbReference type="InterPro" id="IPR015421">
    <property type="entry name" value="PyrdxlP-dep_Trfase_major"/>
</dbReference>
<dbReference type="PANTHER" id="PTHR12944:SF2">
    <property type="entry name" value="O-PHOSPHOSERYL-TRNA(SEC) SELENIUM TRANSFERASE"/>
    <property type="match status" value="1"/>
</dbReference>
<organism evidence="21 22">
    <name type="scientific">Popillia japonica</name>
    <name type="common">Japanese beetle</name>
    <dbReference type="NCBI Taxonomy" id="7064"/>
    <lineage>
        <taxon>Eukaryota</taxon>
        <taxon>Metazoa</taxon>
        <taxon>Ecdysozoa</taxon>
        <taxon>Arthropoda</taxon>
        <taxon>Hexapoda</taxon>
        <taxon>Insecta</taxon>
        <taxon>Pterygota</taxon>
        <taxon>Neoptera</taxon>
        <taxon>Endopterygota</taxon>
        <taxon>Coleoptera</taxon>
        <taxon>Polyphaga</taxon>
        <taxon>Scarabaeiformia</taxon>
        <taxon>Scarabaeidae</taxon>
        <taxon>Rutelinae</taxon>
        <taxon>Popillia</taxon>
    </lineage>
</organism>
<comment type="cofactor">
    <cofactor evidence="1 18">
        <name>pyridoxal 5'-phosphate</name>
        <dbReference type="ChEBI" id="CHEBI:597326"/>
    </cofactor>
</comment>
<reference evidence="21 22" key="1">
    <citation type="journal article" date="2024" name="BMC Genomics">
        <title>De novo assembly and annotation of Popillia japonica's genome with initial clues to its potential as an invasive pest.</title>
        <authorList>
            <person name="Cucini C."/>
            <person name="Boschi S."/>
            <person name="Funari R."/>
            <person name="Cardaioli E."/>
            <person name="Iannotti N."/>
            <person name="Marturano G."/>
            <person name="Paoli F."/>
            <person name="Bruttini M."/>
            <person name="Carapelli A."/>
            <person name="Frati F."/>
            <person name="Nardi F."/>
        </authorList>
    </citation>
    <scope>NUCLEOTIDE SEQUENCE [LARGE SCALE GENOMIC DNA]</scope>
    <source>
        <strain evidence="21">DMR45628</strain>
    </source>
</reference>
<evidence type="ECO:0000256" key="14">
    <source>
        <dbReference type="ARBA" id="ARBA00030669"/>
    </source>
</evidence>
<accession>A0AAW1KKA2</accession>
<evidence type="ECO:0000256" key="16">
    <source>
        <dbReference type="ARBA" id="ARBA00032693"/>
    </source>
</evidence>
<dbReference type="GO" id="GO:0005737">
    <property type="term" value="C:cytoplasm"/>
    <property type="evidence" value="ECO:0007669"/>
    <property type="project" value="UniProtKB-SubCell"/>
</dbReference>
<evidence type="ECO:0000256" key="19">
    <source>
        <dbReference type="PIRSR" id="PIRSR017689-1"/>
    </source>
</evidence>
<dbReference type="Gene3D" id="3.40.640.10">
    <property type="entry name" value="Type I PLP-dependent aspartate aminotransferase-like (Major domain)"/>
    <property type="match status" value="1"/>
</dbReference>
<keyword evidence="9 18" id="KW-0694">RNA-binding</keyword>
<dbReference type="EC" id="2.9.1.2" evidence="5 18"/>
<evidence type="ECO:0000256" key="3">
    <source>
        <dbReference type="ARBA" id="ARBA00004822"/>
    </source>
</evidence>
<comment type="caution">
    <text evidence="21">The sequence shown here is derived from an EMBL/GenBank/DDBJ whole genome shotgun (WGS) entry which is preliminary data.</text>
</comment>
<evidence type="ECO:0000256" key="18">
    <source>
        <dbReference type="PIRNR" id="PIRNR017689"/>
    </source>
</evidence>
<evidence type="ECO:0000256" key="9">
    <source>
        <dbReference type="ARBA" id="ARBA00022884"/>
    </source>
</evidence>
<evidence type="ECO:0000256" key="11">
    <source>
        <dbReference type="ARBA" id="ARBA00022917"/>
    </source>
</evidence>
<dbReference type="GO" id="GO:0000049">
    <property type="term" value="F:tRNA binding"/>
    <property type="evidence" value="ECO:0007669"/>
    <property type="project" value="UniProtKB-UniRule"/>
</dbReference>
<evidence type="ECO:0000256" key="6">
    <source>
        <dbReference type="ARBA" id="ARBA00021963"/>
    </source>
</evidence>
<evidence type="ECO:0000313" key="21">
    <source>
        <dbReference type="EMBL" id="KAK9719779.1"/>
    </source>
</evidence>
<comment type="subunit">
    <text evidence="13">Homotetramer formed by a catalytic dimer and a non-catalytic dimer serving as a binding platform that orients tRNASec for catalysis. Each tetramer binds the CCA ends of two tRNAs which point to the active sites of the catalytic dimer.</text>
</comment>
<dbReference type="Pfam" id="PF05889">
    <property type="entry name" value="SepSecS"/>
    <property type="match status" value="1"/>
</dbReference>
<feature type="modified residue" description="N6-(pyridoxal phosphate)lysine" evidence="20">
    <location>
        <position position="272"/>
    </location>
</feature>
<dbReference type="GO" id="GO:0001514">
    <property type="term" value="P:selenocysteine incorporation"/>
    <property type="evidence" value="ECO:0007669"/>
    <property type="project" value="TreeGrafter"/>
</dbReference>
<evidence type="ECO:0000256" key="15">
    <source>
        <dbReference type="ARBA" id="ARBA00032048"/>
    </source>
</evidence>
<dbReference type="GO" id="GO:0098621">
    <property type="term" value="F:O-phosphoseryl-tRNA(Sec) selenium transferase activity"/>
    <property type="evidence" value="ECO:0007669"/>
    <property type="project" value="UniProtKB-EC"/>
</dbReference>
<evidence type="ECO:0000256" key="5">
    <source>
        <dbReference type="ARBA" id="ARBA00012464"/>
    </source>
</evidence>
<evidence type="ECO:0000256" key="10">
    <source>
        <dbReference type="ARBA" id="ARBA00022898"/>
    </source>
</evidence>
<keyword evidence="7 18" id="KW-0820">tRNA-binding</keyword>
<feature type="binding site" evidence="19">
    <location>
        <position position="394"/>
    </location>
    <ligand>
        <name>tRNA</name>
        <dbReference type="ChEBI" id="CHEBI:17843"/>
    </ligand>
</feature>
<dbReference type="Proteomes" id="UP001458880">
    <property type="component" value="Unassembled WGS sequence"/>
</dbReference>
<keyword evidence="22" id="KW-1185">Reference proteome</keyword>
<dbReference type="InterPro" id="IPR019872">
    <property type="entry name" value="Sec-tRNA_Se_transferase"/>
</dbReference>
<protein>
    <recommendedName>
        <fullName evidence="6 18">O-phosphoseryl-tRNA(Sec) selenium transferase</fullName>
        <ecNumber evidence="5 18">2.9.1.2</ecNumber>
    </recommendedName>
    <alternativeName>
        <fullName evidence="14 18">Selenocysteine synthase</fullName>
    </alternativeName>
    <alternativeName>
        <fullName evidence="15 18">Selenocysteinyl-tRNA(Sec) synthase</fullName>
    </alternativeName>
    <alternativeName>
        <fullName evidence="16 18">Sep-tRNA:Sec-tRNA synthase</fullName>
    </alternativeName>
</protein>
<dbReference type="InterPro" id="IPR008829">
    <property type="entry name" value="SepSecS/SepCysS"/>
</dbReference>
<keyword evidence="8 18" id="KW-0808">Transferase</keyword>
<dbReference type="PANTHER" id="PTHR12944">
    <property type="entry name" value="SOLUBLE LIVER ANTIGEN/LIVER PANCREAS ANTIGEN"/>
    <property type="match status" value="1"/>
</dbReference>
<keyword evidence="12 18" id="KW-0711">Selenium</keyword>
<proteinExistence type="inferred from homology"/>
<dbReference type="NCBIfam" id="TIGR03531">
    <property type="entry name" value="selenium_SpcS"/>
    <property type="match status" value="1"/>
</dbReference>
<comment type="similarity">
    <text evidence="4 18">Belongs to the SepSecS family.</text>
</comment>
<evidence type="ECO:0000256" key="13">
    <source>
        <dbReference type="ARBA" id="ARBA00026053"/>
    </source>
</evidence>
<evidence type="ECO:0000256" key="1">
    <source>
        <dbReference type="ARBA" id="ARBA00001933"/>
    </source>
</evidence>
<keyword evidence="18" id="KW-0963">Cytoplasm</keyword>
<dbReference type="Gene3D" id="1.10.10.2160">
    <property type="match status" value="1"/>
</dbReference>
<dbReference type="Gene3D" id="3.90.1150.10">
    <property type="entry name" value="Aspartate Aminotransferase, domain 1"/>
    <property type="match status" value="1"/>
</dbReference>
<dbReference type="GO" id="GO:0001717">
    <property type="term" value="P:conversion of seryl-tRNAsec to selenocys-tRNAsec"/>
    <property type="evidence" value="ECO:0007669"/>
    <property type="project" value="UniProtKB-UniRule"/>
</dbReference>
<evidence type="ECO:0000256" key="17">
    <source>
        <dbReference type="ARBA" id="ARBA00048808"/>
    </source>
</evidence>
<evidence type="ECO:0000256" key="4">
    <source>
        <dbReference type="ARBA" id="ARBA00007037"/>
    </source>
</evidence>
<evidence type="ECO:0000256" key="20">
    <source>
        <dbReference type="PIRSR" id="PIRSR017689-50"/>
    </source>
</evidence>
<evidence type="ECO:0000256" key="8">
    <source>
        <dbReference type="ARBA" id="ARBA00022679"/>
    </source>
</evidence>
<dbReference type="InterPro" id="IPR015422">
    <property type="entry name" value="PyrdxlP-dep_Trfase_small"/>
</dbReference>
<gene>
    <name evidence="21" type="ORF">QE152_g22455</name>
</gene>
<dbReference type="PIRSF" id="PIRSF017689">
    <property type="entry name" value="SepSecS"/>
    <property type="match status" value="1"/>
</dbReference>
<evidence type="ECO:0000313" key="22">
    <source>
        <dbReference type="Proteomes" id="UP001458880"/>
    </source>
</evidence>
<comment type="pathway">
    <text evidence="3 18">Aminoacyl-tRNA biosynthesis; selenocysteinyl-tRNA(Sec) biosynthesis; selenocysteinyl-tRNA(Sec) from L-seryl-tRNA(Sec) (archaeal/eukaryal route): step 2/2.</text>
</comment>
<sequence>MDLSVYKNILSDSYIKKGQDAINTKHKIIDSLLYHKKLPEEGWTDKMIEDLLLELTRHTNLKNILINDMVFKRNCNIHHGCSIFDVKRLKKEEIHSDAGIIINQLANSLLSELIKLMGIKRPFECAVIPVATGMSVIFSVLTFRALKPNARYVIWSRIDQKSCFKGIVSAGFIPVIVDTKCHNGEHTTDIDCIQEHIIRIGAEKISCIVSTTSCFAPRACDNIEVIAEICDKNNIYHLINNAYGLSNRNLMKRINKASIRGRVDIFVQSTDKNLCVPVGGAIIVSFNNEIFSKFIDICSEQMSNCAAIDTAITLLHMGRKKYVELLHMGRKKYVELLDECETMYKYLKFEMLKLSNKYNERIIESPGNPISIALTLSNVPQLHLLQIGPMLYVRNVSGARVVTANERKIISNFTFERWGTHCNKCDVPYLTAAASIGIVKSDVDIFIEKLDKIFYNIYFNK</sequence>
<comment type="subcellular location">
    <subcellularLocation>
        <location evidence="18">Cytoplasm</location>
    </subcellularLocation>
</comment>
<evidence type="ECO:0000256" key="12">
    <source>
        <dbReference type="ARBA" id="ARBA00023266"/>
    </source>
</evidence>
<keyword evidence="10 18" id="KW-0663">Pyridoxal phosphate</keyword>
<evidence type="ECO:0000256" key="7">
    <source>
        <dbReference type="ARBA" id="ARBA00022555"/>
    </source>
</evidence>
<dbReference type="EMBL" id="JASPKY010000216">
    <property type="protein sequence ID" value="KAK9719779.1"/>
    <property type="molecule type" value="Genomic_DNA"/>
</dbReference>
<comment type="catalytic activity">
    <reaction evidence="17 18">
        <text>O-phospho-L-seryl-tRNA(Sec) + selenophosphate + H2O = L-selenocysteinyl-tRNA(Sec) + 2 phosphate</text>
        <dbReference type="Rhea" id="RHEA:25041"/>
        <dbReference type="Rhea" id="RHEA-COMP:9743"/>
        <dbReference type="Rhea" id="RHEA-COMP:9947"/>
        <dbReference type="ChEBI" id="CHEBI:15377"/>
        <dbReference type="ChEBI" id="CHEBI:16144"/>
        <dbReference type="ChEBI" id="CHEBI:43474"/>
        <dbReference type="ChEBI" id="CHEBI:78551"/>
        <dbReference type="ChEBI" id="CHEBI:78573"/>
        <dbReference type="EC" id="2.9.1.2"/>
    </reaction>
</comment>
<name>A0AAW1KKA2_POPJA</name>
<dbReference type="AlphaFoldDB" id="A0AAW1KKA2"/>
<dbReference type="InterPro" id="IPR015424">
    <property type="entry name" value="PyrdxlP-dep_Trfase"/>
</dbReference>
<comment type="function">
    <text evidence="2 18">Converts O-phosphoseryl-tRNA(Sec) to selenocysteinyl-tRNA(Sec) required for selenoprotein biosynthesis.</text>
</comment>
<evidence type="ECO:0000256" key="2">
    <source>
        <dbReference type="ARBA" id="ARBA00002552"/>
    </source>
</evidence>
<dbReference type="SUPFAM" id="SSF53383">
    <property type="entry name" value="PLP-dependent transferases"/>
    <property type="match status" value="1"/>
</dbReference>